<gene>
    <name evidence="9" type="ORF">ACFOEX_06800</name>
</gene>
<dbReference type="RefSeq" id="WP_376868792.1">
    <property type="nucleotide sequence ID" value="NZ_JBHRUV010000029.1"/>
</dbReference>
<proteinExistence type="inferred from homology"/>
<keyword evidence="5 7" id="KW-0573">Peptidoglycan synthesis</keyword>
<comment type="pathway">
    <text evidence="1 7">Cell wall biogenesis; peptidoglycan biosynthesis.</text>
</comment>
<dbReference type="PROSITE" id="PS52029">
    <property type="entry name" value="LD_TPASE"/>
    <property type="match status" value="1"/>
</dbReference>
<keyword evidence="4 7" id="KW-0133">Cell shape</keyword>
<evidence type="ECO:0000256" key="4">
    <source>
        <dbReference type="ARBA" id="ARBA00022960"/>
    </source>
</evidence>
<evidence type="ECO:0000256" key="5">
    <source>
        <dbReference type="ARBA" id="ARBA00022984"/>
    </source>
</evidence>
<keyword evidence="3" id="KW-0808">Transferase</keyword>
<dbReference type="InterPro" id="IPR052905">
    <property type="entry name" value="LD-transpeptidase_YkuD-like"/>
</dbReference>
<name>A0ABV7LF62_9HYPH</name>
<dbReference type="Pfam" id="PF01471">
    <property type="entry name" value="PG_binding_1"/>
    <property type="match status" value="1"/>
</dbReference>
<reference evidence="10" key="1">
    <citation type="journal article" date="2019" name="Int. J. Syst. Evol. Microbiol.">
        <title>The Global Catalogue of Microorganisms (GCM) 10K type strain sequencing project: providing services to taxonomists for standard genome sequencing and annotation.</title>
        <authorList>
            <consortium name="The Broad Institute Genomics Platform"/>
            <consortium name="The Broad Institute Genome Sequencing Center for Infectious Disease"/>
            <person name="Wu L."/>
            <person name="Ma J."/>
        </authorList>
    </citation>
    <scope>NUCLEOTIDE SEQUENCE [LARGE SCALE GENOMIC DNA]</scope>
    <source>
        <strain evidence="10">CCM 7941</strain>
    </source>
</reference>
<dbReference type="EMBL" id="JBHRUV010000029">
    <property type="protein sequence ID" value="MFC3266056.1"/>
    <property type="molecule type" value="Genomic_DNA"/>
</dbReference>
<dbReference type="InterPro" id="IPR005490">
    <property type="entry name" value="LD_TPept_cat_dom"/>
</dbReference>
<comment type="caution">
    <text evidence="9">The sequence shown here is derived from an EMBL/GenBank/DDBJ whole genome shotgun (WGS) entry which is preliminary data.</text>
</comment>
<dbReference type="Pfam" id="PF20142">
    <property type="entry name" value="Scaffold"/>
    <property type="match status" value="1"/>
</dbReference>
<organism evidence="9 10">
    <name type="scientific">Camelimonas abortus</name>
    <dbReference type="NCBI Taxonomy" id="1017184"/>
    <lineage>
        <taxon>Bacteria</taxon>
        <taxon>Pseudomonadati</taxon>
        <taxon>Pseudomonadota</taxon>
        <taxon>Alphaproteobacteria</taxon>
        <taxon>Hyphomicrobiales</taxon>
        <taxon>Chelatococcaceae</taxon>
        <taxon>Camelimonas</taxon>
    </lineage>
</organism>
<dbReference type="InterPro" id="IPR002477">
    <property type="entry name" value="Peptidoglycan-bd-like"/>
</dbReference>
<accession>A0ABV7LF62</accession>
<feature type="domain" description="L,D-TPase catalytic" evidence="8">
    <location>
        <begin position="282"/>
        <end position="441"/>
    </location>
</feature>
<dbReference type="InterPro" id="IPR036366">
    <property type="entry name" value="PGBDSf"/>
</dbReference>
<dbReference type="InterPro" id="IPR036365">
    <property type="entry name" value="PGBD-like_sf"/>
</dbReference>
<feature type="active site" description="Nucleophile" evidence="7">
    <location>
        <position position="415"/>
    </location>
</feature>
<sequence length="496" mass="55210">MTPEIVTAAVMDLARALLADPATFAGSRLDSAQQERLRAFYAARQEPLWLRDGGWNEGARQTQARMERAWEEGLESADYPAPALAAGATPAALAEAEVRQSVNAVKYARDASGARIDPARLSRLLTPRRDLPDADRVLAGLAVAMQRGRDAGDALAAWNPSHAGYQALRARLIALRAARPPEPAVARIPHGPPLRVGMQDPRVKLVRSRLGLTPSDDVSYDERLAAAVAEFQRSRGLKPTGVLTRQTVLAMTGGDIPREEDESLLVVNMERWRWLPRDLGDDYVFVNIPEFRMRLVREGRLAFETRIIVGKPETPTPVFSHEIQYVVLNPYWTVPPSILKKEFLPALARDPQYAARRGYEVIRRGDRITVRQPPGERNALGRIKFMFPNDHAVYLHDTPNRGLFGRNRRAFSHGCVRVDDPLAFATLALGPEWPEQRIRRLLGKGERTVRLARPLPVHLAYFTASVDAGGTMHAREDIYGVDARMRAALARLRGAP</sequence>
<evidence type="ECO:0000256" key="6">
    <source>
        <dbReference type="ARBA" id="ARBA00023316"/>
    </source>
</evidence>
<comment type="similarity">
    <text evidence="2">Belongs to the YkuD family.</text>
</comment>
<protein>
    <submittedName>
        <fullName evidence="9">Murein L,D-transpeptidase</fullName>
    </submittedName>
</protein>
<evidence type="ECO:0000256" key="1">
    <source>
        <dbReference type="ARBA" id="ARBA00004752"/>
    </source>
</evidence>
<evidence type="ECO:0000256" key="7">
    <source>
        <dbReference type="PROSITE-ProRule" id="PRU01373"/>
    </source>
</evidence>
<evidence type="ECO:0000259" key="8">
    <source>
        <dbReference type="PROSITE" id="PS52029"/>
    </source>
</evidence>
<dbReference type="Proteomes" id="UP001595536">
    <property type="component" value="Unassembled WGS sequence"/>
</dbReference>
<dbReference type="Gene3D" id="1.10.101.10">
    <property type="entry name" value="PGBD-like superfamily/PGBD"/>
    <property type="match status" value="1"/>
</dbReference>
<dbReference type="InterPro" id="IPR045380">
    <property type="entry name" value="LD_TPept_scaffold_dom"/>
</dbReference>
<dbReference type="SUPFAM" id="SSF47090">
    <property type="entry name" value="PGBD-like"/>
    <property type="match status" value="1"/>
</dbReference>
<feature type="active site" description="Proton donor/acceptor" evidence="7">
    <location>
        <position position="396"/>
    </location>
</feature>
<dbReference type="CDD" id="cd16913">
    <property type="entry name" value="YkuD_like"/>
    <property type="match status" value="1"/>
</dbReference>
<dbReference type="Pfam" id="PF03734">
    <property type="entry name" value="YkuD"/>
    <property type="match status" value="1"/>
</dbReference>
<evidence type="ECO:0000313" key="9">
    <source>
        <dbReference type="EMBL" id="MFC3266056.1"/>
    </source>
</evidence>
<keyword evidence="6 7" id="KW-0961">Cell wall biogenesis/degradation</keyword>
<dbReference type="Gene3D" id="2.40.440.10">
    <property type="entry name" value="L,D-transpeptidase catalytic domain-like"/>
    <property type="match status" value="1"/>
</dbReference>
<evidence type="ECO:0000256" key="2">
    <source>
        <dbReference type="ARBA" id="ARBA00005992"/>
    </source>
</evidence>
<keyword evidence="10" id="KW-1185">Reference proteome</keyword>
<evidence type="ECO:0000313" key="10">
    <source>
        <dbReference type="Proteomes" id="UP001595536"/>
    </source>
</evidence>
<dbReference type="PANTHER" id="PTHR41533">
    <property type="entry name" value="L,D-TRANSPEPTIDASE HI_1667-RELATED"/>
    <property type="match status" value="1"/>
</dbReference>
<evidence type="ECO:0000256" key="3">
    <source>
        <dbReference type="ARBA" id="ARBA00022679"/>
    </source>
</evidence>
<dbReference type="SUPFAM" id="SSF141523">
    <property type="entry name" value="L,D-transpeptidase catalytic domain-like"/>
    <property type="match status" value="1"/>
</dbReference>
<dbReference type="InterPro" id="IPR038063">
    <property type="entry name" value="Transpep_catalytic_dom"/>
</dbReference>
<dbReference type="PANTHER" id="PTHR41533:SF2">
    <property type="entry name" value="BLR7131 PROTEIN"/>
    <property type="match status" value="1"/>
</dbReference>